<reference evidence="2" key="1">
    <citation type="submission" date="2022-11" db="UniProtKB">
        <authorList>
            <consortium name="WormBaseParasite"/>
        </authorList>
    </citation>
    <scope>IDENTIFICATION</scope>
</reference>
<dbReference type="Proteomes" id="UP000887576">
    <property type="component" value="Unplaced"/>
</dbReference>
<name>A0AC34RG70_9BILA</name>
<dbReference type="WBParaSite" id="JU765_v2.g6414.t1">
    <property type="protein sequence ID" value="JU765_v2.g6414.t1"/>
    <property type="gene ID" value="JU765_v2.g6414"/>
</dbReference>
<accession>A0AC34RG70</accession>
<sequence length="181" mass="19599">MLSVKFLIFCGLFLGVVSYSIGNSVDSVVDDFDAAGAKTTTGAADEQTTSAGDECEDVNVTVCQQSYYECNNTIYKPIMCGLCKKTCHLCPQNDGTDPCAGVIPVTLPPTTPAPGNCVDVDVKNCKDSAYECNNPLYSSLMCKFCRKTCKMCGCNGGAWNYESFTSFNEEKAKLFEKLNKN</sequence>
<proteinExistence type="predicted"/>
<protein>
    <submittedName>
        <fullName evidence="2">ShKT domain-containing protein</fullName>
    </submittedName>
</protein>
<evidence type="ECO:0000313" key="2">
    <source>
        <dbReference type="WBParaSite" id="JU765_v2.g6414.t1"/>
    </source>
</evidence>
<organism evidence="1 2">
    <name type="scientific">Panagrolaimus sp. JU765</name>
    <dbReference type="NCBI Taxonomy" id="591449"/>
    <lineage>
        <taxon>Eukaryota</taxon>
        <taxon>Metazoa</taxon>
        <taxon>Ecdysozoa</taxon>
        <taxon>Nematoda</taxon>
        <taxon>Chromadorea</taxon>
        <taxon>Rhabditida</taxon>
        <taxon>Tylenchina</taxon>
        <taxon>Panagrolaimomorpha</taxon>
        <taxon>Panagrolaimoidea</taxon>
        <taxon>Panagrolaimidae</taxon>
        <taxon>Panagrolaimus</taxon>
    </lineage>
</organism>
<evidence type="ECO:0000313" key="1">
    <source>
        <dbReference type="Proteomes" id="UP000887576"/>
    </source>
</evidence>